<evidence type="ECO:0000256" key="7">
    <source>
        <dbReference type="RuleBase" id="RU003657"/>
    </source>
</evidence>
<dbReference type="PANTHER" id="PTHR43090:SF2">
    <property type="entry name" value="1-(5-PHOSPHORIBOSYL)-5-[(5-PHOSPHORIBOSYLAMINO)METHYLIDENEAMINO] IMIDAZOLE-4-CARBOXAMIDE ISOMERASE"/>
    <property type="match status" value="1"/>
</dbReference>
<dbReference type="InterPro" id="IPR013785">
    <property type="entry name" value="Aldolase_TIM"/>
</dbReference>
<dbReference type="InterPro" id="IPR006062">
    <property type="entry name" value="His_biosynth"/>
</dbReference>
<evidence type="ECO:0000256" key="2">
    <source>
        <dbReference type="ARBA" id="ARBA00022605"/>
    </source>
</evidence>
<dbReference type="RefSeq" id="WP_210651890.1">
    <property type="nucleotide sequence ID" value="NZ_JAGKQQ010000001.1"/>
</dbReference>
<evidence type="ECO:0000256" key="3">
    <source>
        <dbReference type="ARBA" id="ARBA00022630"/>
    </source>
</evidence>
<dbReference type="InterPro" id="IPR001295">
    <property type="entry name" value="Dihydroorotate_DH_CS"/>
</dbReference>
<keyword evidence="5 7" id="KW-0368">Histidine biosynthesis</keyword>
<name>A0ABS5BKU2_9BACT</name>
<evidence type="ECO:0000256" key="4">
    <source>
        <dbReference type="ARBA" id="ARBA00022643"/>
    </source>
</evidence>
<reference evidence="8 9" key="1">
    <citation type="submission" date="2021-04" db="EMBL/GenBank/DDBJ databases">
        <authorList>
            <person name="Ivanova A."/>
        </authorList>
    </citation>
    <scope>NUCLEOTIDE SEQUENCE [LARGE SCALE GENOMIC DNA]</scope>
    <source>
        <strain evidence="8 9">G18</strain>
    </source>
</reference>
<dbReference type="EMBL" id="JAGKQQ010000001">
    <property type="protein sequence ID" value="MBP3953915.1"/>
    <property type="molecule type" value="Genomic_DNA"/>
</dbReference>
<dbReference type="Proteomes" id="UP000676565">
    <property type="component" value="Unassembled WGS sequence"/>
</dbReference>
<evidence type="ECO:0008006" key="10">
    <source>
        <dbReference type="Google" id="ProtNLM"/>
    </source>
</evidence>
<keyword evidence="4" id="KW-0288">FMN</keyword>
<protein>
    <recommendedName>
        <fullName evidence="10">HisA/hisF family protein</fullName>
    </recommendedName>
</protein>
<comment type="caution">
    <text evidence="8">The sequence shown here is derived from an EMBL/GenBank/DDBJ whole genome shotgun (WGS) entry which is preliminary data.</text>
</comment>
<evidence type="ECO:0000313" key="8">
    <source>
        <dbReference type="EMBL" id="MBP3953915.1"/>
    </source>
</evidence>
<keyword evidence="9" id="KW-1185">Reference proteome</keyword>
<evidence type="ECO:0000256" key="5">
    <source>
        <dbReference type="ARBA" id="ARBA00023102"/>
    </source>
</evidence>
<dbReference type="PANTHER" id="PTHR43090">
    <property type="entry name" value="1-(5-PHOSPHORIBOSYL)-5-[(5-PHOSPHORIBOSYLAMINO)METHYLIDENEAMINO] IMIDAZOLE-4-CARBOXAMIDE ISOMERASE"/>
    <property type="match status" value="1"/>
</dbReference>
<gene>
    <name evidence="8" type="ORF">J8F10_01185</name>
</gene>
<dbReference type="Pfam" id="PF00977">
    <property type="entry name" value="His_biosynth"/>
    <property type="match status" value="1"/>
</dbReference>
<dbReference type="PROSITE" id="PS00912">
    <property type="entry name" value="DHODEHASE_2"/>
    <property type="match status" value="1"/>
</dbReference>
<proteinExistence type="inferred from homology"/>
<keyword evidence="3" id="KW-0285">Flavoprotein</keyword>
<evidence type="ECO:0000256" key="6">
    <source>
        <dbReference type="ARBA" id="ARBA00029440"/>
    </source>
</evidence>
<dbReference type="Gene3D" id="3.20.20.70">
    <property type="entry name" value="Aldolase class I"/>
    <property type="match status" value="1"/>
</dbReference>
<dbReference type="SUPFAM" id="SSF51366">
    <property type="entry name" value="Ribulose-phoshate binding barrel"/>
    <property type="match status" value="1"/>
</dbReference>
<organism evidence="8 9">
    <name type="scientific">Gemmata palustris</name>
    <dbReference type="NCBI Taxonomy" id="2822762"/>
    <lineage>
        <taxon>Bacteria</taxon>
        <taxon>Pseudomonadati</taxon>
        <taxon>Planctomycetota</taxon>
        <taxon>Planctomycetia</taxon>
        <taxon>Gemmatales</taxon>
        <taxon>Gemmataceae</taxon>
        <taxon>Gemmata</taxon>
    </lineage>
</organism>
<accession>A0ABS5BKU2</accession>
<dbReference type="InterPro" id="IPR011060">
    <property type="entry name" value="RibuloseP-bd_barrel"/>
</dbReference>
<comment type="pathway">
    <text evidence="6">Amino-acid biosynthesis.</text>
</comment>
<sequence length="252" mass="27186">MLAEHARPRLIPVLDVMSGVVVRARGGVRENYRPIACPFSGSREPADVARAVLKLASANELYIADLDAITGKSPVSRATRDILSAWEVPTWLDAGIGRTDILDFPDSPHIRPVVGFETCRVPEILRETLTEPLRRPVAFSLDLKNGILVGNWRAWKLKNDRDVVPLARRVIEMGVRALIVLDLARVGTGTGAGTEPLLRAIRNEFPDIDLIAGGGVRTWEDVDRLGAAGATGVLVASALYDGTLSGPDQSGD</sequence>
<evidence type="ECO:0000256" key="1">
    <source>
        <dbReference type="ARBA" id="ARBA00009667"/>
    </source>
</evidence>
<evidence type="ECO:0000313" key="9">
    <source>
        <dbReference type="Proteomes" id="UP000676565"/>
    </source>
</evidence>
<keyword evidence="2 7" id="KW-0028">Amino-acid biosynthesis</keyword>
<comment type="similarity">
    <text evidence="1 7">Belongs to the HisA/HisF family.</text>
</comment>
<dbReference type="InterPro" id="IPR044524">
    <property type="entry name" value="Isoase_HisA-like"/>
</dbReference>